<proteinExistence type="predicted"/>
<gene>
    <name evidence="1" type="ORF">BRSU_2695</name>
</gene>
<sequence>MEKLEFKCVDFFNRYIIEEIVYKDDGENIVPVKVFSRSTLGNKFKSNDVISINRPSFNENIKYVREKEEKIIDDDIFKWLDVRINNDLAVSLLDEWSTKDINEFAQVIKSFLLERRIM</sequence>
<evidence type="ECO:0000313" key="2">
    <source>
        <dbReference type="Proteomes" id="UP000043763"/>
    </source>
</evidence>
<accession>A0A0G4KAM5</accession>
<reference evidence="2" key="1">
    <citation type="submission" date="2015-04" db="EMBL/GenBank/DDBJ databases">
        <authorList>
            <person name="Mushtaq Mamoona"/>
        </authorList>
    </citation>
    <scope>NUCLEOTIDE SEQUENCE [LARGE SCALE GENOMIC DNA]</scope>
    <source>
        <strain evidence="2">AN4859/03</strain>
    </source>
</reference>
<protein>
    <submittedName>
        <fullName evidence="1">Uncharacterized protein</fullName>
    </submittedName>
</protein>
<keyword evidence="2" id="KW-1185">Reference proteome</keyword>
<dbReference type="OrthoDB" id="307835at2"/>
<name>A0A0G4KAM5_9SPIR</name>
<dbReference type="Proteomes" id="UP000043763">
    <property type="component" value="Unassembled WGS sequence"/>
</dbReference>
<dbReference type="EMBL" id="CVLB01000003">
    <property type="protein sequence ID" value="CRF35497.1"/>
    <property type="molecule type" value="Genomic_DNA"/>
</dbReference>
<organism evidence="1 2">
    <name type="scientific">Brachyspira suanatina</name>
    <dbReference type="NCBI Taxonomy" id="381802"/>
    <lineage>
        <taxon>Bacteria</taxon>
        <taxon>Pseudomonadati</taxon>
        <taxon>Spirochaetota</taxon>
        <taxon>Spirochaetia</taxon>
        <taxon>Brachyspirales</taxon>
        <taxon>Brachyspiraceae</taxon>
        <taxon>Brachyspira</taxon>
    </lineage>
</organism>
<dbReference type="AlphaFoldDB" id="A0A0G4KAM5"/>
<evidence type="ECO:0000313" key="1">
    <source>
        <dbReference type="EMBL" id="CRF35497.1"/>
    </source>
</evidence>
<dbReference type="RefSeq" id="WP_048596061.1">
    <property type="nucleotide sequence ID" value="NZ_CVLB01000003.1"/>
</dbReference>